<dbReference type="Proteomes" id="UP000738359">
    <property type="component" value="Unassembled WGS sequence"/>
</dbReference>
<comment type="similarity">
    <text evidence="1">Belongs to the class-I aminoacyl-tRNA synthetase family.</text>
</comment>
<keyword evidence="4" id="KW-1185">Reference proteome</keyword>
<gene>
    <name evidence="3" type="primary">RARS2_4</name>
    <name evidence="3" type="ORF">BGZ70_005695</name>
</gene>
<dbReference type="PANTHER" id="PTHR11956">
    <property type="entry name" value="ARGINYL-TRNA SYNTHETASE"/>
    <property type="match status" value="1"/>
</dbReference>
<comment type="caution">
    <text evidence="3">The sequence shown here is derived from an EMBL/GenBank/DDBJ whole genome shotgun (WGS) entry which is preliminary data.</text>
</comment>
<feature type="non-terminal residue" evidence="3">
    <location>
        <position position="174"/>
    </location>
</feature>
<dbReference type="GO" id="GO:0006420">
    <property type="term" value="P:arginyl-tRNA aminoacylation"/>
    <property type="evidence" value="ECO:0007669"/>
    <property type="project" value="InterPro"/>
</dbReference>
<proteinExistence type="inferred from homology"/>
<dbReference type="SUPFAM" id="SSF52374">
    <property type="entry name" value="Nucleotidylyl transferase"/>
    <property type="match status" value="1"/>
</dbReference>
<keyword evidence="1" id="KW-0547">Nucleotide-binding</keyword>
<name>A0A9P6JAV1_MORAP</name>
<dbReference type="PANTHER" id="PTHR11956:SF11">
    <property type="entry name" value="ARGININE--TRNA LIGASE, MITOCHONDRIAL-RELATED"/>
    <property type="match status" value="1"/>
</dbReference>
<sequence>ICNTKERWGCNKLGQQKKVIVEFSSLSIAKPFHAGYLRSTIIASFVRNILDATGYDILSINYLGDWIKQYGLLAVEFERYGSDEKLLEDPIKHLFDVYVKINMVKDTPPRHLIQDLANSAGAASRRPVIKRIAQSCAKGEGAFVKPTQVIAGSELLTILREHLDDQNARDKDTQ</sequence>
<dbReference type="GO" id="GO:0004814">
    <property type="term" value="F:arginine-tRNA ligase activity"/>
    <property type="evidence" value="ECO:0007669"/>
    <property type="project" value="InterPro"/>
</dbReference>
<dbReference type="Pfam" id="PF00750">
    <property type="entry name" value="tRNA-synt_1d"/>
    <property type="match status" value="1"/>
</dbReference>
<feature type="domain" description="Arginyl-tRNA synthetase catalytic core" evidence="2">
    <location>
        <begin position="10"/>
        <end position="106"/>
    </location>
</feature>
<evidence type="ECO:0000259" key="2">
    <source>
        <dbReference type="Pfam" id="PF00750"/>
    </source>
</evidence>
<organism evidence="3 4">
    <name type="scientific">Mortierella alpina</name>
    <name type="common">Oleaginous fungus</name>
    <name type="synonym">Mortierella renispora</name>
    <dbReference type="NCBI Taxonomy" id="64518"/>
    <lineage>
        <taxon>Eukaryota</taxon>
        <taxon>Fungi</taxon>
        <taxon>Fungi incertae sedis</taxon>
        <taxon>Mucoromycota</taxon>
        <taxon>Mortierellomycotina</taxon>
        <taxon>Mortierellomycetes</taxon>
        <taxon>Mortierellales</taxon>
        <taxon>Mortierellaceae</taxon>
        <taxon>Mortierella</taxon>
    </lineage>
</organism>
<keyword evidence="1" id="KW-0030">Aminoacyl-tRNA synthetase</keyword>
<protein>
    <submittedName>
        <fullName evidence="3">Arginyl-tRNA synthetase</fullName>
    </submittedName>
</protein>
<dbReference type="AlphaFoldDB" id="A0A9P6JAV1"/>
<keyword evidence="1" id="KW-0436">Ligase</keyword>
<dbReference type="InterPro" id="IPR001278">
    <property type="entry name" value="Arg-tRNA-ligase"/>
</dbReference>
<dbReference type="GO" id="GO:0005739">
    <property type="term" value="C:mitochondrion"/>
    <property type="evidence" value="ECO:0007669"/>
    <property type="project" value="TreeGrafter"/>
</dbReference>
<dbReference type="InterPro" id="IPR014729">
    <property type="entry name" value="Rossmann-like_a/b/a_fold"/>
</dbReference>
<keyword evidence="1" id="KW-0648">Protein biosynthesis</keyword>
<dbReference type="GO" id="GO:0005524">
    <property type="term" value="F:ATP binding"/>
    <property type="evidence" value="ECO:0007669"/>
    <property type="project" value="UniProtKB-KW"/>
</dbReference>
<reference evidence="3" key="1">
    <citation type="journal article" date="2020" name="Fungal Divers.">
        <title>Resolving the Mortierellaceae phylogeny through synthesis of multi-gene phylogenetics and phylogenomics.</title>
        <authorList>
            <person name="Vandepol N."/>
            <person name="Liber J."/>
            <person name="Desiro A."/>
            <person name="Na H."/>
            <person name="Kennedy M."/>
            <person name="Barry K."/>
            <person name="Grigoriev I.V."/>
            <person name="Miller A.N."/>
            <person name="O'Donnell K."/>
            <person name="Stajich J.E."/>
            <person name="Bonito G."/>
        </authorList>
    </citation>
    <scope>NUCLEOTIDE SEQUENCE</scope>
    <source>
        <strain evidence="3">CK1249</strain>
    </source>
</reference>
<dbReference type="InterPro" id="IPR035684">
    <property type="entry name" value="ArgRS_core"/>
</dbReference>
<evidence type="ECO:0000256" key="1">
    <source>
        <dbReference type="RuleBase" id="RU363038"/>
    </source>
</evidence>
<dbReference type="EMBL" id="JAAAHY010000304">
    <property type="protein sequence ID" value="KAF9964948.1"/>
    <property type="molecule type" value="Genomic_DNA"/>
</dbReference>
<evidence type="ECO:0000313" key="3">
    <source>
        <dbReference type="EMBL" id="KAF9964948.1"/>
    </source>
</evidence>
<keyword evidence="1" id="KW-0067">ATP-binding</keyword>
<evidence type="ECO:0000313" key="4">
    <source>
        <dbReference type="Proteomes" id="UP000738359"/>
    </source>
</evidence>
<accession>A0A9P6JAV1</accession>
<dbReference type="OrthoDB" id="5424454at2759"/>
<dbReference type="PRINTS" id="PR01038">
    <property type="entry name" value="TRNASYNTHARG"/>
</dbReference>
<dbReference type="GO" id="GO:0032543">
    <property type="term" value="P:mitochondrial translation"/>
    <property type="evidence" value="ECO:0007669"/>
    <property type="project" value="TreeGrafter"/>
</dbReference>
<dbReference type="Gene3D" id="3.40.50.620">
    <property type="entry name" value="HUPs"/>
    <property type="match status" value="1"/>
</dbReference>